<evidence type="ECO:0000313" key="5">
    <source>
        <dbReference type="Proteomes" id="UP000001176"/>
    </source>
</evidence>
<dbReference type="Pfam" id="PF00171">
    <property type="entry name" value="Aldedh"/>
    <property type="match status" value="1"/>
</dbReference>
<evidence type="ECO:0000256" key="1">
    <source>
        <dbReference type="ARBA" id="ARBA00009986"/>
    </source>
</evidence>
<dbReference type="CDD" id="cd07103">
    <property type="entry name" value="ALDH_F5_SSADH_GabD"/>
    <property type="match status" value="1"/>
</dbReference>
<dbReference type="SUPFAM" id="SSF53720">
    <property type="entry name" value="ALDH-like"/>
    <property type="match status" value="1"/>
</dbReference>
<dbReference type="KEGG" id="gdi:GDI2698"/>
<dbReference type="InterPro" id="IPR015590">
    <property type="entry name" value="Aldehyde_DH_dom"/>
</dbReference>
<proteinExistence type="inferred from homology"/>
<keyword evidence="2" id="KW-0560">Oxidoreductase</keyword>
<organism evidence="4 5">
    <name type="scientific">Gluconacetobacter diazotrophicus (strain ATCC 49037 / DSM 5601 / CCUG 37298 / CIP 103539 / LMG 7603 / PAl5)</name>
    <dbReference type="NCBI Taxonomy" id="272568"/>
    <lineage>
        <taxon>Bacteria</taxon>
        <taxon>Pseudomonadati</taxon>
        <taxon>Pseudomonadota</taxon>
        <taxon>Alphaproteobacteria</taxon>
        <taxon>Acetobacterales</taxon>
        <taxon>Acetobacteraceae</taxon>
        <taxon>Gluconacetobacter</taxon>
    </lineage>
</organism>
<dbReference type="GO" id="GO:0009450">
    <property type="term" value="P:gamma-aminobutyric acid catabolic process"/>
    <property type="evidence" value="ECO:0007669"/>
    <property type="project" value="TreeGrafter"/>
</dbReference>
<dbReference type="Proteomes" id="UP000001176">
    <property type="component" value="Chromosome"/>
</dbReference>
<dbReference type="EMBL" id="AM889285">
    <property type="protein sequence ID" value="CAP56641.1"/>
    <property type="molecule type" value="Genomic_DNA"/>
</dbReference>
<dbReference type="InterPro" id="IPR050740">
    <property type="entry name" value="Aldehyde_DH_Superfamily"/>
</dbReference>
<feature type="domain" description="Aldehyde dehydrogenase" evidence="3">
    <location>
        <begin position="24"/>
        <end position="487"/>
    </location>
</feature>
<dbReference type="Gene3D" id="3.40.605.10">
    <property type="entry name" value="Aldehyde Dehydrogenase, Chain A, domain 1"/>
    <property type="match status" value="1"/>
</dbReference>
<name>A9HPW5_GLUDA</name>
<dbReference type="PANTHER" id="PTHR43353">
    <property type="entry name" value="SUCCINATE-SEMIALDEHYDE DEHYDROGENASE, MITOCHONDRIAL"/>
    <property type="match status" value="1"/>
</dbReference>
<accession>A9HPW5</accession>
<keyword evidence="5" id="KW-1185">Reference proteome</keyword>
<dbReference type="PANTHER" id="PTHR43353:SF5">
    <property type="entry name" value="SUCCINATE-SEMIALDEHYDE DEHYDROGENASE, MITOCHONDRIAL"/>
    <property type="match status" value="1"/>
</dbReference>
<evidence type="ECO:0000313" key="4">
    <source>
        <dbReference type="EMBL" id="CAP56641.1"/>
    </source>
</evidence>
<dbReference type="InterPro" id="IPR016160">
    <property type="entry name" value="Ald_DH_CS_CYS"/>
</dbReference>
<dbReference type="InterPro" id="IPR016161">
    <property type="entry name" value="Ald_DH/histidinol_DH"/>
</dbReference>
<dbReference type="PROSITE" id="PS00070">
    <property type="entry name" value="ALDEHYDE_DEHYDR_CYS"/>
    <property type="match status" value="1"/>
</dbReference>
<evidence type="ECO:0000259" key="3">
    <source>
        <dbReference type="Pfam" id="PF00171"/>
    </source>
</evidence>
<reference evidence="4" key="1">
    <citation type="journal article" date="2009" name="BMC Genomics">
        <title>Complete genome sequence of the sugarcane nitrogen-fixing endophyte Gluconacetobacter diazotrophicus Pal5.</title>
        <authorList>
            <person name="Bertalan M."/>
            <person name="Albano R."/>
            <person name="Padua V."/>
            <person name="Rouws L."/>
            <person name="Rojas C."/>
            <person name="Hemerly A."/>
            <person name="Teixeira K."/>
            <person name="Schwab S."/>
            <person name="Araujo J."/>
            <person name="Oliveira A."/>
            <person name="Franca L."/>
            <person name="Magalhaes V."/>
            <person name="Alqueres S."/>
            <person name="Cardoso A."/>
            <person name="Almeida W."/>
            <person name="Loureiro M.M."/>
            <person name="Nogueira E."/>
            <person name="Cidade D."/>
            <person name="Oliveira D."/>
            <person name="Simao T."/>
            <person name="Macedo J."/>
            <person name="Valadao A."/>
            <person name="Dreschsel M."/>
            <person name="Freitas F."/>
            <person name="Vidal M."/>
            <person name="Guedes H."/>
            <person name="Rodrigues E."/>
            <person name="Meneses C."/>
            <person name="Brioso P."/>
            <person name="Pozzer L."/>
            <person name="Figueiredo D."/>
            <person name="Montano H."/>
            <person name="Junior J."/>
            <person name="Filho G."/>
            <person name="Flores V."/>
            <person name="Ferreira B."/>
            <person name="Branco A."/>
            <person name="Gonzalez P."/>
            <person name="Guillobel H."/>
            <person name="Lemos M."/>
            <person name="Seibel L."/>
            <person name="Macedo J."/>
            <person name="Alves-Ferreira M."/>
            <person name="Sachetto-Martins G."/>
            <person name="Coelho A."/>
            <person name="Santos E."/>
            <person name="Amaral G."/>
            <person name="Neves A."/>
            <person name="Pacheco A.B."/>
            <person name="Carvalho D."/>
            <person name="Lery L."/>
            <person name="Bisch P."/>
            <person name="Rossle S.C."/>
            <person name="Urmenyi T."/>
            <person name="Kruger W.V."/>
            <person name="Martins O."/>
            <person name="Baldani J.I."/>
            <person name="Ferreira P.C."/>
        </authorList>
    </citation>
    <scope>NUCLEOTIDE SEQUENCE [LARGE SCALE GENOMIC DNA]</scope>
    <source>
        <strain evidence="4">PAl 5</strain>
    </source>
</reference>
<dbReference type="FunFam" id="3.40.605.10:FF:000007">
    <property type="entry name" value="NAD/NADP-dependent betaine aldehyde dehydrogenase"/>
    <property type="match status" value="1"/>
</dbReference>
<gene>
    <name evidence="4" type="primary">gabD</name>
    <name evidence="4" type="ordered locus">GDI2698</name>
</gene>
<evidence type="ECO:0000256" key="2">
    <source>
        <dbReference type="ARBA" id="ARBA00023002"/>
    </source>
</evidence>
<protein>
    <submittedName>
        <fullName evidence="4">Putative succinate-semialdehyde dehydrogenase [NADP+]</fullName>
    </submittedName>
</protein>
<sequence length="496" mass="52951">MASPARTLRKGRDMTRLLFINGTWVDAVRGKRRTIRDPATGADVGVTALATAEDVPRAVVAALRAQSGWGGTEPDRRARILHRAADLITERVDRIAEILTREQGKPVADSRKEILFGVEVLHYYAEEARRLGGTIRPSVRPDLRSLVTDAPVGVVAAIVPWNYPVDLYVWKIAPALAAGCAMVVKPPPETPLAIAEIVHCLSDAGLPPGVLNDIPGDGPDVGAALAAHPDIRLISATASVPAGQSIMRQAAGNLKRVALELGGQCPLLVLDDADIEEAATAAVRRSFSNMGQICIAVNRILVARPVLDRFRAAMVEATQAIRLGHGMAPGTLYGPVLAEPVRARAAQHIEDALHRGGRLLCGGTIPEQDGLDAGYFFQPAVLDGVPDDALVMTQETFGPVAAIRSFDTIAEAIEVANALPFGLAAYIYGRDLERAWAVADRIEAGGIGINVNDVSELQAPFGGWKMSGFGRELGPEGLATYRETKHVRMRVRPLPL</sequence>
<dbReference type="GO" id="GO:0004777">
    <property type="term" value="F:succinate-semialdehyde dehydrogenase (NAD+) activity"/>
    <property type="evidence" value="ECO:0007669"/>
    <property type="project" value="TreeGrafter"/>
</dbReference>
<comment type="similarity">
    <text evidence="1">Belongs to the aldehyde dehydrogenase family.</text>
</comment>
<dbReference type="Gene3D" id="3.40.309.10">
    <property type="entry name" value="Aldehyde Dehydrogenase, Chain A, domain 2"/>
    <property type="match status" value="1"/>
</dbReference>
<dbReference type="InterPro" id="IPR016163">
    <property type="entry name" value="Ald_DH_C"/>
</dbReference>
<dbReference type="AlphaFoldDB" id="A9HPW5"/>
<dbReference type="InterPro" id="IPR016162">
    <property type="entry name" value="Ald_DH_N"/>
</dbReference>